<evidence type="ECO:0000256" key="1">
    <source>
        <dbReference type="ARBA" id="ARBA00022448"/>
    </source>
</evidence>
<dbReference type="InterPro" id="IPR003439">
    <property type="entry name" value="ABC_transporter-like_ATP-bd"/>
</dbReference>
<feature type="domain" description="ABC transporter" evidence="4">
    <location>
        <begin position="25"/>
        <end position="258"/>
    </location>
</feature>
<evidence type="ECO:0000313" key="6">
    <source>
        <dbReference type="Proteomes" id="UP000326912"/>
    </source>
</evidence>
<gene>
    <name evidence="5" type="ORF">KDW_01140</name>
</gene>
<evidence type="ECO:0000313" key="5">
    <source>
        <dbReference type="EMBL" id="GER85952.1"/>
    </source>
</evidence>
<organism evidence="5 6">
    <name type="scientific">Dictyobacter vulcani</name>
    <dbReference type="NCBI Taxonomy" id="2607529"/>
    <lineage>
        <taxon>Bacteria</taxon>
        <taxon>Bacillati</taxon>
        <taxon>Chloroflexota</taxon>
        <taxon>Ktedonobacteria</taxon>
        <taxon>Ktedonobacterales</taxon>
        <taxon>Dictyobacteraceae</taxon>
        <taxon>Dictyobacter</taxon>
    </lineage>
</organism>
<dbReference type="Pfam" id="PF00005">
    <property type="entry name" value="ABC_tran"/>
    <property type="match status" value="1"/>
</dbReference>
<dbReference type="InterPro" id="IPR050763">
    <property type="entry name" value="ABC_transporter_ATP-binding"/>
</dbReference>
<protein>
    <submittedName>
        <fullName evidence="5">ABC transporter ATP-binding protein</fullName>
    </submittedName>
</protein>
<reference evidence="5 6" key="1">
    <citation type="submission" date="2019-10" db="EMBL/GenBank/DDBJ databases">
        <title>Dictyobacter vulcani sp. nov., within the class Ktedonobacteria, isolated from soil of volcanic Mt. Zao.</title>
        <authorList>
            <person name="Zheng Y."/>
            <person name="Wang C.M."/>
            <person name="Sakai Y."/>
            <person name="Abe K."/>
            <person name="Yokota A."/>
            <person name="Yabe S."/>
        </authorList>
    </citation>
    <scope>NUCLEOTIDE SEQUENCE [LARGE SCALE GENOMIC DNA]</scope>
    <source>
        <strain evidence="5 6">W12</strain>
    </source>
</reference>
<sequence length="352" mass="39317">MTVIIDAQALQKNFRVAKRRPGIFGGLRSIVDPEVRIVSAVQDLSLQVQRGEMVGLVGPNGAGKSTTIKMLTGILTPSGGEIRVAGLTPIHQRRELSKRIGVVFGQRTQLWWDLPLLDSLQLLRHLYRVPEARHRENLKQLRVMLDLDEFIDTPVRQLSLGQRMRGDLAAALLHEPELLYLDEPTIGLDVVAKARIREFLLALNTQRSTTVLITTHDMDDIETLCPRILIIDHGRKLYDGAVKDIRTRFGGERTLIAVLDGSELARLAMLPSAEDGLATLPDLPAGVRLLKLDGPQIELGFGREALPAHELVAWLGARYTLRDVTFREPDIEDIIRRIYEKDLLLGDIGMPV</sequence>
<evidence type="ECO:0000259" key="4">
    <source>
        <dbReference type="PROSITE" id="PS50893"/>
    </source>
</evidence>
<keyword evidence="3 5" id="KW-0067">ATP-binding</keyword>
<dbReference type="GO" id="GO:0016887">
    <property type="term" value="F:ATP hydrolysis activity"/>
    <property type="evidence" value="ECO:0007669"/>
    <property type="project" value="InterPro"/>
</dbReference>
<dbReference type="SMART" id="SM00382">
    <property type="entry name" value="AAA"/>
    <property type="match status" value="1"/>
</dbReference>
<keyword evidence="6" id="KW-1185">Reference proteome</keyword>
<accession>A0A5J4KGT6</accession>
<dbReference type="PROSITE" id="PS50893">
    <property type="entry name" value="ABC_TRANSPORTER_2"/>
    <property type="match status" value="1"/>
</dbReference>
<dbReference type="SUPFAM" id="SSF52540">
    <property type="entry name" value="P-loop containing nucleoside triphosphate hydrolases"/>
    <property type="match status" value="1"/>
</dbReference>
<dbReference type="EMBL" id="BKZW01000001">
    <property type="protein sequence ID" value="GER85952.1"/>
    <property type="molecule type" value="Genomic_DNA"/>
</dbReference>
<dbReference type="Gene3D" id="3.40.50.300">
    <property type="entry name" value="P-loop containing nucleotide triphosphate hydrolases"/>
    <property type="match status" value="1"/>
</dbReference>
<dbReference type="PANTHER" id="PTHR42711">
    <property type="entry name" value="ABC TRANSPORTER ATP-BINDING PROTEIN"/>
    <property type="match status" value="1"/>
</dbReference>
<comment type="caution">
    <text evidence="5">The sequence shown here is derived from an EMBL/GenBank/DDBJ whole genome shotgun (WGS) entry which is preliminary data.</text>
</comment>
<proteinExistence type="predicted"/>
<evidence type="ECO:0000256" key="3">
    <source>
        <dbReference type="ARBA" id="ARBA00022840"/>
    </source>
</evidence>
<name>A0A5J4KGT6_9CHLR</name>
<dbReference type="InterPro" id="IPR003593">
    <property type="entry name" value="AAA+_ATPase"/>
</dbReference>
<keyword evidence="1" id="KW-0813">Transport</keyword>
<dbReference type="AlphaFoldDB" id="A0A5J4KGT6"/>
<dbReference type="RefSeq" id="WP_151754163.1">
    <property type="nucleotide sequence ID" value="NZ_BKZW01000001.1"/>
</dbReference>
<dbReference type="PANTHER" id="PTHR42711:SF1">
    <property type="entry name" value="ABC-TRANSPORT PROTEIN, ATP-BINDING COMPONENT"/>
    <property type="match status" value="1"/>
</dbReference>
<dbReference type="Proteomes" id="UP000326912">
    <property type="component" value="Unassembled WGS sequence"/>
</dbReference>
<keyword evidence="2" id="KW-0547">Nucleotide-binding</keyword>
<evidence type="ECO:0000256" key="2">
    <source>
        <dbReference type="ARBA" id="ARBA00022741"/>
    </source>
</evidence>
<dbReference type="InterPro" id="IPR027417">
    <property type="entry name" value="P-loop_NTPase"/>
</dbReference>
<dbReference type="GO" id="GO:0005524">
    <property type="term" value="F:ATP binding"/>
    <property type="evidence" value="ECO:0007669"/>
    <property type="project" value="UniProtKB-KW"/>
</dbReference>